<feature type="transmembrane region" description="Helical" evidence="7">
    <location>
        <begin position="173"/>
        <end position="197"/>
    </location>
</feature>
<feature type="transmembrane region" description="Helical" evidence="7">
    <location>
        <begin position="34"/>
        <end position="57"/>
    </location>
</feature>
<keyword evidence="4 7" id="KW-1133">Transmembrane helix</keyword>
<evidence type="ECO:0000256" key="7">
    <source>
        <dbReference type="RuleBase" id="RU079119"/>
    </source>
</evidence>
<keyword evidence="6 7" id="KW-0012">Acyltransferase</keyword>
<dbReference type="InParanoid" id="H3GTM4"/>
<comment type="subcellular location">
    <subcellularLocation>
        <location evidence="1">Membrane</location>
        <topology evidence="1">Multi-pass membrane protein</topology>
    </subcellularLocation>
</comment>
<sequence length="316" mass="36621">MTPRQSDSRSSHVGFLTVGMGCCCEWRAPRPLRYVLPCMIVGVILYLYSSFVVFNHARVLESGAETWELLLFHVMTFLLCWSLTQTLLSTDSFLPRRTLSKEKMVELKLQQTEPADSLVECKMNGAVRTCRKCRALKPDRTHHCSTCKRCVLKMDHHCVYINKCIGYFNYKHFVLFLGWSAATCLYQSSLIFRYVLAESLDRAATLYFFGKLGLFSPHLQAVSVFFGSACLGLALACFYLMHLYFTACNFSTLEYCEKRDDPDYINYYNVGVLRNFQEVFGTFRELPYWFVPVQPPSFWKRDGKTFPLNTKYIKVD</sequence>
<dbReference type="GO" id="GO:0005794">
    <property type="term" value="C:Golgi apparatus"/>
    <property type="evidence" value="ECO:0000318"/>
    <property type="project" value="GO_Central"/>
</dbReference>
<evidence type="ECO:0000256" key="4">
    <source>
        <dbReference type="ARBA" id="ARBA00022989"/>
    </source>
</evidence>
<dbReference type="OMA" id="SYCEVCE"/>
<evidence type="ECO:0000313" key="9">
    <source>
        <dbReference type="EnsemblProtists" id="Phyra80504"/>
    </source>
</evidence>
<evidence type="ECO:0000256" key="3">
    <source>
        <dbReference type="ARBA" id="ARBA00022692"/>
    </source>
</evidence>
<evidence type="ECO:0000256" key="6">
    <source>
        <dbReference type="ARBA" id="ARBA00023315"/>
    </source>
</evidence>
<accession>H3GTM4</accession>
<dbReference type="EMBL" id="DS566047">
    <property type="status" value="NOT_ANNOTATED_CDS"/>
    <property type="molecule type" value="Genomic_DNA"/>
</dbReference>
<evidence type="ECO:0000256" key="5">
    <source>
        <dbReference type="ARBA" id="ARBA00023136"/>
    </source>
</evidence>
<dbReference type="InterPro" id="IPR001594">
    <property type="entry name" value="Palmitoyltrfase_DHHC"/>
</dbReference>
<dbReference type="Proteomes" id="UP000005238">
    <property type="component" value="Unassembled WGS sequence"/>
</dbReference>
<dbReference type="GO" id="GO:0019706">
    <property type="term" value="F:protein-cysteine S-palmitoyltransferase activity"/>
    <property type="evidence" value="ECO:0000318"/>
    <property type="project" value="GO_Central"/>
</dbReference>
<feature type="domain" description="Palmitoyltransferase DHHC" evidence="8">
    <location>
        <begin position="128"/>
        <end position="258"/>
    </location>
</feature>
<comment type="catalytic activity">
    <reaction evidence="7">
        <text>L-cysteinyl-[protein] + hexadecanoyl-CoA = S-hexadecanoyl-L-cysteinyl-[protein] + CoA</text>
        <dbReference type="Rhea" id="RHEA:36683"/>
        <dbReference type="Rhea" id="RHEA-COMP:10131"/>
        <dbReference type="Rhea" id="RHEA-COMP:11032"/>
        <dbReference type="ChEBI" id="CHEBI:29950"/>
        <dbReference type="ChEBI" id="CHEBI:57287"/>
        <dbReference type="ChEBI" id="CHEBI:57379"/>
        <dbReference type="ChEBI" id="CHEBI:74151"/>
        <dbReference type="EC" id="2.3.1.225"/>
    </reaction>
</comment>
<dbReference type="PROSITE" id="PS51257">
    <property type="entry name" value="PROKAR_LIPOPROTEIN"/>
    <property type="match status" value="1"/>
</dbReference>
<proteinExistence type="inferred from homology"/>
<dbReference type="VEuPathDB" id="FungiDB:KRP22_7392"/>
<feature type="transmembrane region" description="Helical" evidence="7">
    <location>
        <begin position="217"/>
        <end position="241"/>
    </location>
</feature>
<dbReference type="AlphaFoldDB" id="H3GTM4"/>
<dbReference type="Pfam" id="PF01529">
    <property type="entry name" value="DHHC"/>
    <property type="match status" value="1"/>
</dbReference>
<dbReference type="GO" id="GO:0005783">
    <property type="term" value="C:endoplasmic reticulum"/>
    <property type="evidence" value="ECO:0000318"/>
    <property type="project" value="GO_Central"/>
</dbReference>
<dbReference type="EC" id="2.3.1.225" evidence="7"/>
<reference evidence="10" key="1">
    <citation type="journal article" date="2006" name="Science">
        <title>Phytophthora genome sequences uncover evolutionary origins and mechanisms of pathogenesis.</title>
        <authorList>
            <person name="Tyler B.M."/>
            <person name="Tripathy S."/>
            <person name="Zhang X."/>
            <person name="Dehal P."/>
            <person name="Jiang R.H."/>
            <person name="Aerts A."/>
            <person name="Arredondo F.D."/>
            <person name="Baxter L."/>
            <person name="Bensasson D."/>
            <person name="Beynon J.L."/>
            <person name="Chapman J."/>
            <person name="Damasceno C.M."/>
            <person name="Dorrance A.E."/>
            <person name="Dou D."/>
            <person name="Dickerman A.W."/>
            <person name="Dubchak I.L."/>
            <person name="Garbelotto M."/>
            <person name="Gijzen M."/>
            <person name="Gordon S.G."/>
            <person name="Govers F."/>
            <person name="Grunwald N.J."/>
            <person name="Huang W."/>
            <person name="Ivors K.L."/>
            <person name="Jones R.W."/>
            <person name="Kamoun S."/>
            <person name="Krampis K."/>
            <person name="Lamour K.H."/>
            <person name="Lee M.K."/>
            <person name="McDonald W.H."/>
            <person name="Medina M."/>
            <person name="Meijer H.J."/>
            <person name="Nordberg E.K."/>
            <person name="Maclean D.J."/>
            <person name="Ospina-Giraldo M.D."/>
            <person name="Morris P.F."/>
            <person name="Phuntumart V."/>
            <person name="Putnam N.H."/>
            <person name="Rash S."/>
            <person name="Rose J.K."/>
            <person name="Sakihama Y."/>
            <person name="Salamov A.A."/>
            <person name="Savidor A."/>
            <person name="Scheuring C.F."/>
            <person name="Smith B.M."/>
            <person name="Sobral B.W."/>
            <person name="Terry A."/>
            <person name="Torto-Alalibo T.A."/>
            <person name="Win J."/>
            <person name="Xu Z."/>
            <person name="Zhang H."/>
            <person name="Grigoriev I.V."/>
            <person name="Rokhsar D.S."/>
            <person name="Boore J.L."/>
        </authorList>
    </citation>
    <scope>NUCLEOTIDE SEQUENCE [LARGE SCALE GENOMIC DNA]</scope>
    <source>
        <strain evidence="10">Pr102</strain>
    </source>
</reference>
<dbReference type="eggNOG" id="KOG1315">
    <property type="taxonomic scope" value="Eukaryota"/>
</dbReference>
<keyword evidence="2 7" id="KW-0808">Transferase</keyword>
<dbReference type="InterPro" id="IPR039859">
    <property type="entry name" value="PFA4/ZDH16/20/ERF2-like"/>
</dbReference>
<dbReference type="PROSITE" id="PS50216">
    <property type="entry name" value="DHHC"/>
    <property type="match status" value="1"/>
</dbReference>
<comment type="domain">
    <text evidence="7">The DHHC domain is required for palmitoyltransferase activity.</text>
</comment>
<dbReference type="FunCoup" id="H3GTM4">
    <property type="interactions" value="53"/>
</dbReference>
<organism evidence="9 10">
    <name type="scientific">Phytophthora ramorum</name>
    <name type="common">Sudden oak death agent</name>
    <dbReference type="NCBI Taxonomy" id="164328"/>
    <lineage>
        <taxon>Eukaryota</taxon>
        <taxon>Sar</taxon>
        <taxon>Stramenopiles</taxon>
        <taxon>Oomycota</taxon>
        <taxon>Peronosporomycetes</taxon>
        <taxon>Peronosporales</taxon>
        <taxon>Peronosporaceae</taxon>
        <taxon>Phytophthora</taxon>
    </lineage>
</organism>
<evidence type="ECO:0000259" key="8">
    <source>
        <dbReference type="Pfam" id="PF01529"/>
    </source>
</evidence>
<dbReference type="EnsemblProtists" id="Phyra80504">
    <property type="protein sequence ID" value="Phyra80504"/>
    <property type="gene ID" value="Phyra80504"/>
</dbReference>
<keyword evidence="5 7" id="KW-0472">Membrane</keyword>
<reference evidence="9" key="2">
    <citation type="submission" date="2015-06" db="UniProtKB">
        <authorList>
            <consortium name="EnsemblProtists"/>
        </authorList>
    </citation>
    <scope>IDENTIFICATION</scope>
    <source>
        <strain evidence="9">Pr102</strain>
    </source>
</reference>
<evidence type="ECO:0000256" key="2">
    <source>
        <dbReference type="ARBA" id="ARBA00022679"/>
    </source>
</evidence>
<keyword evidence="3 7" id="KW-0812">Transmembrane</keyword>
<dbReference type="HOGENOM" id="CLU_027721_4_0_1"/>
<protein>
    <recommendedName>
        <fullName evidence="7">Palmitoyltransferase</fullName>
        <ecNumber evidence="7">2.3.1.225</ecNumber>
    </recommendedName>
</protein>
<dbReference type="GO" id="GO:0016020">
    <property type="term" value="C:membrane"/>
    <property type="evidence" value="ECO:0007669"/>
    <property type="project" value="UniProtKB-SubCell"/>
</dbReference>
<name>H3GTM4_PHYRM</name>
<evidence type="ECO:0000313" key="10">
    <source>
        <dbReference type="Proteomes" id="UP000005238"/>
    </source>
</evidence>
<dbReference type="PANTHER" id="PTHR12246">
    <property type="entry name" value="PALMITOYLTRANSFERASE ZDHHC16"/>
    <property type="match status" value="1"/>
</dbReference>
<keyword evidence="10" id="KW-1185">Reference proteome</keyword>
<dbReference type="STRING" id="164328.H3GTM4"/>
<dbReference type="GO" id="GO:0006612">
    <property type="term" value="P:protein targeting to membrane"/>
    <property type="evidence" value="ECO:0000318"/>
    <property type="project" value="GO_Central"/>
</dbReference>
<feature type="transmembrane region" description="Helical" evidence="7">
    <location>
        <begin position="69"/>
        <end position="94"/>
    </location>
</feature>
<comment type="similarity">
    <text evidence="7">Belongs to the DHHC palmitoyltransferase family.</text>
</comment>
<dbReference type="VEuPathDB" id="FungiDB:KRP23_2742"/>
<evidence type="ECO:0000256" key="1">
    <source>
        <dbReference type="ARBA" id="ARBA00004141"/>
    </source>
</evidence>